<evidence type="ECO:0000256" key="1">
    <source>
        <dbReference type="SAM" id="MobiDB-lite"/>
    </source>
</evidence>
<feature type="compositionally biased region" description="Low complexity" evidence="1">
    <location>
        <begin position="14"/>
        <end position="32"/>
    </location>
</feature>
<name>A0A286UPF8_9AGAM</name>
<feature type="compositionally biased region" description="Polar residues" evidence="1">
    <location>
        <begin position="1"/>
        <end position="13"/>
    </location>
</feature>
<feature type="region of interest" description="Disordered" evidence="1">
    <location>
        <begin position="1"/>
        <end position="42"/>
    </location>
</feature>
<dbReference type="Proteomes" id="UP000217199">
    <property type="component" value="Unassembled WGS sequence"/>
</dbReference>
<comment type="caution">
    <text evidence="2">The sequence shown here is derived from an EMBL/GenBank/DDBJ whole genome shotgun (WGS) entry which is preliminary data.</text>
</comment>
<accession>A0A286UPF8</accession>
<sequence>MSGKSTANAGNKRSSTTSSSTSNHSSSTETTTAQDPKDGSRFFEVAARALGHENGKEFAESALVQRVRRDAKR</sequence>
<evidence type="ECO:0000313" key="3">
    <source>
        <dbReference type="Proteomes" id="UP000217199"/>
    </source>
</evidence>
<protein>
    <submittedName>
        <fullName evidence="2">Uncharacterized protein</fullName>
    </submittedName>
</protein>
<organism evidence="2 3">
    <name type="scientific">Pyrrhoderma noxium</name>
    <dbReference type="NCBI Taxonomy" id="2282107"/>
    <lineage>
        <taxon>Eukaryota</taxon>
        <taxon>Fungi</taxon>
        <taxon>Dikarya</taxon>
        <taxon>Basidiomycota</taxon>
        <taxon>Agaricomycotina</taxon>
        <taxon>Agaricomycetes</taxon>
        <taxon>Hymenochaetales</taxon>
        <taxon>Hymenochaetaceae</taxon>
        <taxon>Pyrrhoderma</taxon>
    </lineage>
</organism>
<dbReference type="EMBL" id="NBII01000003">
    <property type="protein sequence ID" value="PAV21491.1"/>
    <property type="molecule type" value="Genomic_DNA"/>
</dbReference>
<dbReference type="AlphaFoldDB" id="A0A286UPF8"/>
<gene>
    <name evidence="2" type="ORF">PNOK_0411800</name>
</gene>
<keyword evidence="3" id="KW-1185">Reference proteome</keyword>
<dbReference type="InParanoid" id="A0A286UPF8"/>
<reference evidence="2 3" key="1">
    <citation type="journal article" date="2017" name="Mol. Ecol.">
        <title>Comparative and population genomic landscape of Phellinus noxius: A hypervariable fungus causing root rot in trees.</title>
        <authorList>
            <person name="Chung C.L."/>
            <person name="Lee T.J."/>
            <person name="Akiba M."/>
            <person name="Lee H.H."/>
            <person name="Kuo T.H."/>
            <person name="Liu D."/>
            <person name="Ke H.M."/>
            <person name="Yokoi T."/>
            <person name="Roa M.B."/>
            <person name="Lu M.J."/>
            <person name="Chang Y.Y."/>
            <person name="Ann P.J."/>
            <person name="Tsai J.N."/>
            <person name="Chen C.Y."/>
            <person name="Tzean S.S."/>
            <person name="Ota Y."/>
            <person name="Hattori T."/>
            <person name="Sahashi N."/>
            <person name="Liou R.F."/>
            <person name="Kikuchi T."/>
            <person name="Tsai I.J."/>
        </authorList>
    </citation>
    <scope>NUCLEOTIDE SEQUENCE [LARGE SCALE GENOMIC DNA]</scope>
    <source>
        <strain evidence="2 3">FFPRI411160</strain>
    </source>
</reference>
<evidence type="ECO:0000313" key="2">
    <source>
        <dbReference type="EMBL" id="PAV21491.1"/>
    </source>
</evidence>
<proteinExistence type="predicted"/>